<keyword evidence="3" id="KW-0255">Endonuclease</keyword>
<dbReference type="PANTHER" id="PTHR34477:SF5">
    <property type="entry name" value="BSL5627 PROTEIN"/>
    <property type="match status" value="1"/>
</dbReference>
<comment type="similarity">
    <text evidence="1">Belongs to the UPF0213 family.</text>
</comment>
<name>A0A1H4C1T2_9FLAO</name>
<evidence type="ECO:0000259" key="2">
    <source>
        <dbReference type="PROSITE" id="PS50164"/>
    </source>
</evidence>
<keyword evidence="4" id="KW-1185">Reference proteome</keyword>
<dbReference type="PROSITE" id="PS50164">
    <property type="entry name" value="GIY_YIG"/>
    <property type="match status" value="1"/>
</dbReference>
<dbReference type="STRING" id="908615.SAMN05421540_1079"/>
<evidence type="ECO:0000313" key="4">
    <source>
        <dbReference type="Proteomes" id="UP000198820"/>
    </source>
</evidence>
<dbReference type="AlphaFoldDB" id="A0A1H4C1T2"/>
<accession>A0A1H4C1T2</accession>
<keyword evidence="3" id="KW-0540">Nuclease</keyword>
<dbReference type="Proteomes" id="UP000198820">
    <property type="component" value="Unassembled WGS sequence"/>
</dbReference>
<gene>
    <name evidence="3" type="ORF">SAMN05421540_1079</name>
</gene>
<reference evidence="3 4" key="1">
    <citation type="submission" date="2016-10" db="EMBL/GenBank/DDBJ databases">
        <authorList>
            <person name="de Groot N.N."/>
        </authorList>
    </citation>
    <scope>NUCLEOTIDE SEQUENCE [LARGE SCALE GENOMIC DNA]</scope>
    <source>
        <strain evidence="3 4">DSM 23581</strain>
    </source>
</reference>
<dbReference type="Gene3D" id="3.40.1440.10">
    <property type="entry name" value="GIY-YIG endonuclease"/>
    <property type="match status" value="1"/>
</dbReference>
<proteinExistence type="inferred from homology"/>
<dbReference type="RefSeq" id="WP_093244381.1">
    <property type="nucleotide sequence ID" value="NZ_FNQF01000007.1"/>
</dbReference>
<evidence type="ECO:0000256" key="1">
    <source>
        <dbReference type="ARBA" id="ARBA00007435"/>
    </source>
</evidence>
<dbReference type="InterPro" id="IPR050190">
    <property type="entry name" value="UPF0213_domain"/>
</dbReference>
<dbReference type="SUPFAM" id="SSF82771">
    <property type="entry name" value="GIY-YIG endonuclease"/>
    <property type="match status" value="1"/>
</dbReference>
<sequence>MKRSYHNYSVYILTNKQRGTLYIGMTGGIDDRIERHRQGKGSFFTAKYNLTKLVYQEDFQYVNDAIAREKQLKSWQRDWKIELIEKDNPEWKDLYKPLRGDSE</sequence>
<dbReference type="InterPro" id="IPR000305">
    <property type="entry name" value="GIY-YIG_endonuc"/>
</dbReference>
<dbReference type="EMBL" id="FNQF01000007">
    <property type="protein sequence ID" value="SEA54277.1"/>
    <property type="molecule type" value="Genomic_DNA"/>
</dbReference>
<feature type="domain" description="GIY-YIG" evidence="2">
    <location>
        <begin position="6"/>
        <end position="83"/>
    </location>
</feature>
<organism evidence="3 4">
    <name type="scientific">Psychroflexus halocasei</name>
    <dbReference type="NCBI Taxonomy" id="908615"/>
    <lineage>
        <taxon>Bacteria</taxon>
        <taxon>Pseudomonadati</taxon>
        <taxon>Bacteroidota</taxon>
        <taxon>Flavobacteriia</taxon>
        <taxon>Flavobacteriales</taxon>
        <taxon>Flavobacteriaceae</taxon>
        <taxon>Psychroflexus</taxon>
    </lineage>
</organism>
<dbReference type="CDD" id="cd10448">
    <property type="entry name" value="GIY-YIG_unchar_3"/>
    <property type="match status" value="1"/>
</dbReference>
<dbReference type="Pfam" id="PF01541">
    <property type="entry name" value="GIY-YIG"/>
    <property type="match status" value="1"/>
</dbReference>
<dbReference type="GO" id="GO:0004519">
    <property type="term" value="F:endonuclease activity"/>
    <property type="evidence" value="ECO:0007669"/>
    <property type="project" value="UniProtKB-KW"/>
</dbReference>
<dbReference type="PANTHER" id="PTHR34477">
    <property type="entry name" value="UPF0213 PROTEIN YHBQ"/>
    <property type="match status" value="1"/>
</dbReference>
<evidence type="ECO:0000313" key="3">
    <source>
        <dbReference type="EMBL" id="SEA54277.1"/>
    </source>
</evidence>
<keyword evidence="3" id="KW-0378">Hydrolase</keyword>
<protein>
    <submittedName>
        <fullName evidence="3">Putative endonuclease</fullName>
    </submittedName>
</protein>
<dbReference type="InterPro" id="IPR035901">
    <property type="entry name" value="GIY-YIG_endonuc_sf"/>
</dbReference>